<gene>
    <name evidence="2" type="ORF">H310_13625</name>
</gene>
<dbReference type="AlphaFoldDB" id="A0A024TEH3"/>
<feature type="compositionally biased region" description="Polar residues" evidence="1">
    <location>
        <begin position="427"/>
        <end position="436"/>
    </location>
</feature>
<reference evidence="2" key="1">
    <citation type="submission" date="2013-12" db="EMBL/GenBank/DDBJ databases">
        <title>The Genome Sequence of Aphanomyces invadans NJM9701.</title>
        <authorList>
            <consortium name="The Broad Institute Genomics Platform"/>
            <person name="Russ C."/>
            <person name="Tyler B."/>
            <person name="van West P."/>
            <person name="Dieguez-Uribeondo J."/>
            <person name="Young S.K."/>
            <person name="Zeng Q."/>
            <person name="Gargeya S."/>
            <person name="Fitzgerald M."/>
            <person name="Abouelleil A."/>
            <person name="Alvarado L."/>
            <person name="Chapman S.B."/>
            <person name="Gainer-Dewar J."/>
            <person name="Goldberg J."/>
            <person name="Griggs A."/>
            <person name="Gujja S."/>
            <person name="Hansen M."/>
            <person name="Howarth C."/>
            <person name="Imamovic A."/>
            <person name="Ireland A."/>
            <person name="Larimer J."/>
            <person name="McCowan C."/>
            <person name="Murphy C."/>
            <person name="Pearson M."/>
            <person name="Poon T.W."/>
            <person name="Priest M."/>
            <person name="Roberts A."/>
            <person name="Saif S."/>
            <person name="Shea T."/>
            <person name="Sykes S."/>
            <person name="Wortman J."/>
            <person name="Nusbaum C."/>
            <person name="Birren B."/>
        </authorList>
    </citation>
    <scope>NUCLEOTIDE SEQUENCE [LARGE SCALE GENOMIC DNA]</scope>
    <source>
        <strain evidence="2">NJM9701</strain>
    </source>
</reference>
<feature type="compositionally biased region" description="Polar residues" evidence="1">
    <location>
        <begin position="454"/>
        <end position="463"/>
    </location>
</feature>
<name>A0A024TEH3_9STRA</name>
<dbReference type="OrthoDB" id="78779at2759"/>
<evidence type="ECO:0000256" key="1">
    <source>
        <dbReference type="SAM" id="MobiDB-lite"/>
    </source>
</evidence>
<evidence type="ECO:0000313" key="2">
    <source>
        <dbReference type="EMBL" id="ETV91986.1"/>
    </source>
</evidence>
<proteinExistence type="predicted"/>
<feature type="region of interest" description="Disordered" evidence="1">
    <location>
        <begin position="379"/>
        <end position="482"/>
    </location>
</feature>
<protein>
    <submittedName>
        <fullName evidence="2">Uncharacterized protein</fullName>
    </submittedName>
</protein>
<feature type="region of interest" description="Disordered" evidence="1">
    <location>
        <begin position="120"/>
        <end position="168"/>
    </location>
</feature>
<dbReference type="RefSeq" id="XP_008879410.1">
    <property type="nucleotide sequence ID" value="XM_008881188.1"/>
</dbReference>
<dbReference type="eggNOG" id="ENOG502RXRW">
    <property type="taxonomic scope" value="Eukaryota"/>
</dbReference>
<accession>A0A024TEH3</accession>
<feature type="compositionally biased region" description="Polar residues" evidence="1">
    <location>
        <begin position="147"/>
        <end position="168"/>
    </location>
</feature>
<dbReference type="VEuPathDB" id="FungiDB:H310_13625"/>
<dbReference type="GeneID" id="20090675"/>
<sequence>MMLAPPVSTDQRHQHVSVSVAEIRYRSQTKKVAVYEGMSPAECSVLLLAAFVDPVTLDKQGNVLGFVHLKTKTFLPLSLATAFPQLIQPNHTYELILEKEPPTHHVEPSVADVPATTHPEAVQHRTHHATRSQASSPPPAAPTIPANRTQRGPSTTSTTPQPHNSALHQDQDNWSETMYNLLVHWDTHHNAGNLPLEKLETLLLGQEHPQLHQAFLAYSSPSSATHRDLDAMVHQVRRVLAVLAQQTKSSFTRVVNQLPLLKPHDIALIHELFTQGNELVLAAWEVYELEEDKDELADTLLRIVRFKRQQASPSLESICREMVERHLLTRAQYQGLLALWEAKNEAMVGAVEAFHVDKDMRELVDTLLLVVKHAGLTGGDGTLSPPPPPHHQSARGFPDSPAHDSVVVPQSPEAAPSLEELNPLSPKHSTQRSGTFSSQESQPSAPQSPPSYGTFGTLTSPTASLGKKAGSTTSPPHDKPSDAQSLLDVLLRQSLLTRAQHQLLSHVARDDARLRAAVSAYSASNDLCALAQTLGELYDVLQWETNHDTILQTWIVPLEGQGKGDGLRRLWAGHDPRMMAAYLVFVHDHDEHEFVDTLTRLAALYVQEASTAADQADGQEEAKQIASSLLALHSAGKLSQDVLEALRVDDPRVVAAFDVFESSQDVSDLVDTLNRVASTGRADVVDSSDVAASAGAMEKQLLHFVYELDVPAEDVAALKQAIADHDPVVQAAVEVFQVDRDEDDFKDTLRRVARHKVGSTELVQE</sequence>
<organism evidence="2">
    <name type="scientific">Aphanomyces invadans</name>
    <dbReference type="NCBI Taxonomy" id="157072"/>
    <lineage>
        <taxon>Eukaryota</taxon>
        <taxon>Sar</taxon>
        <taxon>Stramenopiles</taxon>
        <taxon>Oomycota</taxon>
        <taxon>Saprolegniomycetes</taxon>
        <taxon>Saprolegniales</taxon>
        <taxon>Verrucalvaceae</taxon>
        <taxon>Aphanomyces</taxon>
    </lineage>
</organism>
<dbReference type="EMBL" id="KI914005">
    <property type="protein sequence ID" value="ETV91986.1"/>
    <property type="molecule type" value="Genomic_DNA"/>
</dbReference>